<comment type="caution">
    <text evidence="11">The sequence shown here is derived from an EMBL/GenBank/DDBJ whole genome shotgun (WGS) entry which is preliminary data.</text>
</comment>
<dbReference type="PROSITE" id="PS50199">
    <property type="entry name" value="ZF_RANBP2_2"/>
    <property type="match status" value="1"/>
</dbReference>
<evidence type="ECO:0000256" key="5">
    <source>
        <dbReference type="ARBA" id="ARBA00022884"/>
    </source>
</evidence>
<dbReference type="PROSITE" id="PS50102">
    <property type="entry name" value="RRM"/>
    <property type="match status" value="2"/>
</dbReference>
<dbReference type="PROSITE" id="PS01358">
    <property type="entry name" value="ZF_RANBP2_1"/>
    <property type="match status" value="1"/>
</dbReference>
<evidence type="ECO:0000256" key="1">
    <source>
        <dbReference type="ARBA" id="ARBA00022723"/>
    </source>
</evidence>
<dbReference type="SUPFAM" id="SSF54928">
    <property type="entry name" value="RNA-binding domain, RBD"/>
    <property type="match status" value="2"/>
</dbReference>
<keyword evidence="3 7" id="KW-0863">Zinc-finger</keyword>
<evidence type="ECO:0000259" key="9">
    <source>
        <dbReference type="PROSITE" id="PS50102"/>
    </source>
</evidence>
<keyword evidence="4" id="KW-0862">Zinc</keyword>
<evidence type="ECO:0000313" key="12">
    <source>
        <dbReference type="Proteomes" id="UP001497392"/>
    </source>
</evidence>
<dbReference type="PANTHER" id="PTHR48032">
    <property type="entry name" value="RNA-BINDING PROTEIN MUSASHI HOMOLOG RBP6"/>
    <property type="match status" value="1"/>
</dbReference>
<evidence type="ECO:0000256" key="4">
    <source>
        <dbReference type="ARBA" id="ARBA00022833"/>
    </source>
</evidence>
<dbReference type="Proteomes" id="UP001497392">
    <property type="component" value="Unassembled WGS sequence"/>
</dbReference>
<dbReference type="InterPro" id="IPR000504">
    <property type="entry name" value="RRM_dom"/>
</dbReference>
<evidence type="ECO:0000313" key="11">
    <source>
        <dbReference type="EMBL" id="CAL5229182.1"/>
    </source>
</evidence>
<dbReference type="Gene3D" id="4.10.1060.10">
    <property type="entry name" value="Zinc finger, RanBP2-type"/>
    <property type="match status" value="1"/>
</dbReference>
<keyword evidence="2" id="KW-0677">Repeat</keyword>
<feature type="domain" description="RRM" evidence="9">
    <location>
        <begin position="169"/>
        <end position="243"/>
    </location>
</feature>
<evidence type="ECO:0000256" key="3">
    <source>
        <dbReference type="ARBA" id="ARBA00022771"/>
    </source>
</evidence>
<evidence type="ECO:0000259" key="10">
    <source>
        <dbReference type="PROSITE" id="PS50199"/>
    </source>
</evidence>
<evidence type="ECO:0000256" key="7">
    <source>
        <dbReference type="PROSITE-ProRule" id="PRU00322"/>
    </source>
</evidence>
<dbReference type="PANTHER" id="PTHR48032:SF6">
    <property type="entry name" value="RNA-BINDING (RRM_RBD_RNP MOTIFS) FAMILY PROTEIN"/>
    <property type="match status" value="1"/>
</dbReference>
<feature type="region of interest" description="Disordered" evidence="8">
    <location>
        <begin position="58"/>
        <end position="82"/>
    </location>
</feature>
<name>A0ABP1GAR5_9CHLO</name>
<keyword evidence="5 6" id="KW-0694">RNA-binding</keyword>
<proteinExistence type="predicted"/>
<evidence type="ECO:0000256" key="8">
    <source>
        <dbReference type="SAM" id="MobiDB-lite"/>
    </source>
</evidence>
<organism evidence="11 12">
    <name type="scientific">Coccomyxa viridis</name>
    <dbReference type="NCBI Taxonomy" id="1274662"/>
    <lineage>
        <taxon>Eukaryota</taxon>
        <taxon>Viridiplantae</taxon>
        <taxon>Chlorophyta</taxon>
        <taxon>core chlorophytes</taxon>
        <taxon>Trebouxiophyceae</taxon>
        <taxon>Trebouxiophyceae incertae sedis</taxon>
        <taxon>Coccomyxaceae</taxon>
        <taxon>Coccomyxa</taxon>
    </lineage>
</organism>
<reference evidence="11 12" key="1">
    <citation type="submission" date="2024-06" db="EMBL/GenBank/DDBJ databases">
        <authorList>
            <person name="Kraege A."/>
            <person name="Thomma B."/>
        </authorList>
    </citation>
    <scope>NUCLEOTIDE SEQUENCE [LARGE SCALE GENOMIC DNA]</scope>
</reference>
<keyword evidence="1" id="KW-0479">Metal-binding</keyword>
<dbReference type="EMBL" id="CAXHTA020000020">
    <property type="protein sequence ID" value="CAL5229182.1"/>
    <property type="molecule type" value="Genomic_DNA"/>
</dbReference>
<dbReference type="InterPro" id="IPR012677">
    <property type="entry name" value="Nucleotide-bd_a/b_plait_sf"/>
</dbReference>
<evidence type="ECO:0000256" key="6">
    <source>
        <dbReference type="PROSITE-ProRule" id="PRU00176"/>
    </source>
</evidence>
<keyword evidence="12" id="KW-1185">Reference proteome</keyword>
<feature type="domain" description="RRM" evidence="9">
    <location>
        <begin position="87"/>
        <end position="158"/>
    </location>
</feature>
<dbReference type="SUPFAM" id="SSF90209">
    <property type="entry name" value="Ran binding protein zinc finger-like"/>
    <property type="match status" value="1"/>
</dbReference>
<dbReference type="InterPro" id="IPR036443">
    <property type="entry name" value="Znf_RanBP2_sf"/>
</dbReference>
<dbReference type="InterPro" id="IPR001876">
    <property type="entry name" value="Znf_RanBP2"/>
</dbReference>
<protein>
    <submittedName>
        <fullName evidence="11">G12460 protein</fullName>
    </submittedName>
</protein>
<evidence type="ECO:0000256" key="2">
    <source>
        <dbReference type="ARBA" id="ARBA00022737"/>
    </source>
</evidence>
<dbReference type="Gene3D" id="3.30.70.330">
    <property type="match status" value="2"/>
</dbReference>
<dbReference type="Pfam" id="PF00076">
    <property type="entry name" value="RRM_1"/>
    <property type="match status" value="2"/>
</dbReference>
<accession>A0ABP1GAR5</accession>
<feature type="domain" description="RanBP2-type" evidence="10">
    <location>
        <begin position="285"/>
        <end position="316"/>
    </location>
</feature>
<dbReference type="SMART" id="SM00360">
    <property type="entry name" value="RRM"/>
    <property type="match status" value="2"/>
</dbReference>
<dbReference type="SMART" id="SM00547">
    <property type="entry name" value="ZnF_RBZ"/>
    <property type="match status" value="1"/>
</dbReference>
<gene>
    <name evidence="11" type="primary">g12460</name>
    <name evidence="11" type="ORF">VP750_LOCUS11088</name>
</gene>
<dbReference type="InterPro" id="IPR035979">
    <property type="entry name" value="RBD_domain_sf"/>
</dbReference>
<sequence>MNGYGYGNYGMQGGMQGYGGGYGGQMGGGYGGNQAYGGPMADGYGNGNAGYGARGGAGRGGGGFGRQPDAGGPRSGPGQRGAEFTEGKLFLGGLDNATTKESLYEYCTQWGEVSDYVMMEGRGFGFVTYKDPTSAQRFLEQKDHYIDGKKIEAKAAVPKNSGNSPTLTRKMFVGGTGEIGDEEFKEYFMQYGEIEDSVVLRKPDGMSRGFGFITFKDEMSVEKCLVKQHTLNGKQVEIKRAVKKEEMGGGTGGSYGGGAGGGYGEGAGGYGGGGGGAGGPVRQGREADWICPDGNCHNKNFGWRTHCNRCQIPKPALLKGVGMSPGAGPVVGGNGYSRGGSVEYEGPSGYASGGGQGMPEGGASQYMGGGMGMGGYGMGMGGMGYNGMGGMGGGYGNMGGMGMGGGMGGQMGGMGGQMGGMGGQMGQMGGGRRRLRALCRRPGRIWGRLRPLPPLLSKQVVG</sequence>